<feature type="compositionally biased region" description="Polar residues" evidence="1">
    <location>
        <begin position="81"/>
        <end position="93"/>
    </location>
</feature>
<evidence type="ECO:0000313" key="3">
    <source>
        <dbReference type="Proteomes" id="UP000400924"/>
    </source>
</evidence>
<dbReference type="AlphaFoldDB" id="A0A5N8XVT3"/>
<comment type="caution">
    <text evidence="2">The sequence shown here is derived from an EMBL/GenBank/DDBJ whole genome shotgun (WGS) entry which is preliminary data.</text>
</comment>
<keyword evidence="3" id="KW-1185">Reference proteome</keyword>
<organism evidence="2 3">
    <name type="scientific">Streptomyces spongiae</name>
    <dbReference type="NCBI Taxonomy" id="565072"/>
    <lineage>
        <taxon>Bacteria</taxon>
        <taxon>Bacillati</taxon>
        <taxon>Actinomycetota</taxon>
        <taxon>Actinomycetes</taxon>
        <taxon>Kitasatosporales</taxon>
        <taxon>Streptomycetaceae</taxon>
        <taxon>Streptomyces</taxon>
    </lineage>
</organism>
<gene>
    <name evidence="2" type="ORF">FNH08_41915</name>
</gene>
<dbReference type="OrthoDB" id="4224230at2"/>
<sequence>MGFRVQANDLDSYASQVGRAADDIQQAGKYSQENSDVGVSNQGLIELIIGAHRSVVGEVNSAMTRAESVLRAAETEMSKSATYYRNTDTSTARSMDATYPPSKR</sequence>
<accession>A0A5N8XVT3</accession>
<feature type="region of interest" description="Disordered" evidence="1">
    <location>
        <begin position="81"/>
        <end position="104"/>
    </location>
</feature>
<protein>
    <recommendedName>
        <fullName evidence="4">ESX-1 secretion-associated protein</fullName>
    </recommendedName>
</protein>
<dbReference type="RefSeq" id="WP_152776754.1">
    <property type="nucleotide sequence ID" value="NZ_VJZC01000577.1"/>
</dbReference>
<evidence type="ECO:0000256" key="1">
    <source>
        <dbReference type="SAM" id="MobiDB-lite"/>
    </source>
</evidence>
<name>A0A5N8XVT3_9ACTN</name>
<dbReference type="Proteomes" id="UP000400924">
    <property type="component" value="Unassembled WGS sequence"/>
</dbReference>
<dbReference type="EMBL" id="VJZC01000577">
    <property type="protein sequence ID" value="MPY63484.1"/>
    <property type="molecule type" value="Genomic_DNA"/>
</dbReference>
<evidence type="ECO:0000313" key="2">
    <source>
        <dbReference type="EMBL" id="MPY63484.1"/>
    </source>
</evidence>
<reference evidence="2 3" key="1">
    <citation type="submission" date="2019-07" db="EMBL/GenBank/DDBJ databases">
        <title>New species of Amycolatopsis and Streptomyces.</title>
        <authorList>
            <person name="Duangmal K."/>
            <person name="Teo W.F.A."/>
            <person name="Lipun K."/>
        </authorList>
    </citation>
    <scope>NUCLEOTIDE SEQUENCE [LARGE SCALE GENOMIC DNA]</scope>
    <source>
        <strain evidence="2 3">NBRC 106415</strain>
    </source>
</reference>
<proteinExistence type="predicted"/>
<evidence type="ECO:0008006" key="4">
    <source>
        <dbReference type="Google" id="ProtNLM"/>
    </source>
</evidence>